<name>A0A2P5CDT8_TREOI</name>
<dbReference type="AlphaFoldDB" id="A0A2P5CDT8"/>
<feature type="compositionally biased region" description="Polar residues" evidence="1">
    <location>
        <begin position="131"/>
        <end position="140"/>
    </location>
</feature>
<accession>A0A2P5CDT8</accession>
<dbReference type="OrthoDB" id="10446417at2759"/>
<proteinExistence type="predicted"/>
<organism evidence="2 3">
    <name type="scientific">Trema orientale</name>
    <name type="common">Charcoal tree</name>
    <name type="synonym">Celtis orientalis</name>
    <dbReference type="NCBI Taxonomy" id="63057"/>
    <lineage>
        <taxon>Eukaryota</taxon>
        <taxon>Viridiplantae</taxon>
        <taxon>Streptophyta</taxon>
        <taxon>Embryophyta</taxon>
        <taxon>Tracheophyta</taxon>
        <taxon>Spermatophyta</taxon>
        <taxon>Magnoliopsida</taxon>
        <taxon>eudicotyledons</taxon>
        <taxon>Gunneridae</taxon>
        <taxon>Pentapetalae</taxon>
        <taxon>rosids</taxon>
        <taxon>fabids</taxon>
        <taxon>Rosales</taxon>
        <taxon>Cannabaceae</taxon>
        <taxon>Trema</taxon>
    </lineage>
</organism>
<protein>
    <recommendedName>
        <fullName evidence="4">Retrotransposon gag domain-containing protein</fullName>
    </recommendedName>
</protein>
<comment type="caution">
    <text evidence="2">The sequence shown here is derived from an EMBL/GenBank/DDBJ whole genome shotgun (WGS) entry which is preliminary data.</text>
</comment>
<gene>
    <name evidence="2" type="ORF">TorRG33x02_288820</name>
</gene>
<dbReference type="EMBL" id="JXTC01000377">
    <property type="protein sequence ID" value="PON59220.1"/>
    <property type="molecule type" value="Genomic_DNA"/>
</dbReference>
<evidence type="ECO:0008006" key="4">
    <source>
        <dbReference type="Google" id="ProtNLM"/>
    </source>
</evidence>
<keyword evidence="3" id="KW-1185">Reference proteome</keyword>
<feature type="region of interest" description="Disordered" evidence="1">
    <location>
        <begin position="104"/>
        <end position="155"/>
    </location>
</feature>
<reference evidence="3" key="1">
    <citation type="submission" date="2016-06" db="EMBL/GenBank/DDBJ databases">
        <title>Parallel loss of symbiosis genes in relatives of nitrogen-fixing non-legume Parasponia.</title>
        <authorList>
            <person name="Van Velzen R."/>
            <person name="Holmer R."/>
            <person name="Bu F."/>
            <person name="Rutten L."/>
            <person name="Van Zeijl A."/>
            <person name="Liu W."/>
            <person name="Santuari L."/>
            <person name="Cao Q."/>
            <person name="Sharma T."/>
            <person name="Shen D."/>
            <person name="Roswanjaya Y."/>
            <person name="Wardhani T."/>
            <person name="Kalhor M.S."/>
            <person name="Jansen J."/>
            <person name="Van den Hoogen J."/>
            <person name="Gungor B."/>
            <person name="Hartog M."/>
            <person name="Hontelez J."/>
            <person name="Verver J."/>
            <person name="Yang W.-C."/>
            <person name="Schijlen E."/>
            <person name="Repin R."/>
            <person name="Schilthuizen M."/>
            <person name="Schranz E."/>
            <person name="Heidstra R."/>
            <person name="Miyata K."/>
            <person name="Fedorova E."/>
            <person name="Kohlen W."/>
            <person name="Bisseling T."/>
            <person name="Smit S."/>
            <person name="Geurts R."/>
        </authorList>
    </citation>
    <scope>NUCLEOTIDE SEQUENCE [LARGE SCALE GENOMIC DNA]</scope>
    <source>
        <strain evidence="3">cv. RG33-2</strain>
    </source>
</reference>
<evidence type="ECO:0000313" key="2">
    <source>
        <dbReference type="EMBL" id="PON59220.1"/>
    </source>
</evidence>
<dbReference type="InParanoid" id="A0A2P5CDT8"/>
<sequence length="172" mass="19451">MPNISQYNGKGDPAHHVQNYKAWMTIAKADPGESESLRSYLTRFDAAVLECLGVTQETILNAAQEGIRHEKLVWFMSKTRLTTYAVFEEYFLTRVKEGTITSMVGTSEESRKRVKAEGGTNEPQPKKSKQDTLPPSNSLQHPRMNNLRSLLPSQNKAIVPKQNYIPLNTTRE</sequence>
<evidence type="ECO:0000313" key="3">
    <source>
        <dbReference type="Proteomes" id="UP000237000"/>
    </source>
</evidence>
<feature type="compositionally biased region" description="Polar residues" evidence="1">
    <location>
        <begin position="146"/>
        <end position="155"/>
    </location>
</feature>
<evidence type="ECO:0000256" key="1">
    <source>
        <dbReference type="SAM" id="MobiDB-lite"/>
    </source>
</evidence>
<dbReference type="Proteomes" id="UP000237000">
    <property type="component" value="Unassembled WGS sequence"/>
</dbReference>